<dbReference type="HOGENOM" id="CLU_1952036_0_0_1"/>
<protein>
    <submittedName>
        <fullName evidence="2 3">Uncharacterized protein</fullName>
    </submittedName>
</protein>
<evidence type="ECO:0000313" key="2">
    <source>
        <dbReference type="EMBL" id="AET05219.1"/>
    </source>
</evidence>
<dbReference type="Proteomes" id="UP000002051">
    <property type="component" value="Chromosome 8"/>
</dbReference>
<feature type="compositionally biased region" description="Basic and acidic residues" evidence="1">
    <location>
        <begin position="106"/>
        <end position="115"/>
    </location>
</feature>
<evidence type="ECO:0000256" key="1">
    <source>
        <dbReference type="SAM" id="MobiDB-lite"/>
    </source>
</evidence>
<name>G7L851_MEDTR</name>
<keyword evidence="4" id="KW-1185">Reference proteome</keyword>
<evidence type="ECO:0000313" key="4">
    <source>
        <dbReference type="Proteomes" id="UP000002051"/>
    </source>
</evidence>
<dbReference type="AlphaFoldDB" id="G7L851"/>
<proteinExistence type="predicted"/>
<gene>
    <name evidence="2" type="ordered locus">MTR_8g102830</name>
</gene>
<evidence type="ECO:0000313" key="3">
    <source>
        <dbReference type="EnsemblPlants" id="AET05219"/>
    </source>
</evidence>
<accession>G7L851</accession>
<feature type="region of interest" description="Disordered" evidence="1">
    <location>
        <begin position="106"/>
        <end position="129"/>
    </location>
</feature>
<reference evidence="3" key="3">
    <citation type="submission" date="2015-04" db="UniProtKB">
        <authorList>
            <consortium name="EnsemblPlants"/>
        </authorList>
    </citation>
    <scope>IDENTIFICATION</scope>
    <source>
        <strain evidence="3">cv. Jemalong A17</strain>
    </source>
</reference>
<dbReference type="EMBL" id="CM001224">
    <property type="protein sequence ID" value="AET05219.1"/>
    <property type="molecule type" value="Genomic_DNA"/>
</dbReference>
<dbReference type="PaxDb" id="3880-AET05219"/>
<dbReference type="EnsemblPlants" id="AET05219">
    <property type="protein sequence ID" value="AET05219"/>
    <property type="gene ID" value="MTR_8g102830"/>
</dbReference>
<sequence>MLSTNCACPRNPKILLPNSPRVPSTIKVKQCSDDLCLSYPIWIFDTTMNYVSFHVVFGFSNCCIWISKFYEVVIRLSYDPVVLFKTFRGTVQKLCKVDYQPRRLQDKTSPRRLQDKTSPAAPVRLTTAL</sequence>
<reference evidence="2 4" key="2">
    <citation type="journal article" date="2014" name="BMC Genomics">
        <title>An improved genome release (version Mt4.0) for the model legume Medicago truncatula.</title>
        <authorList>
            <person name="Tang H."/>
            <person name="Krishnakumar V."/>
            <person name="Bidwell S."/>
            <person name="Rosen B."/>
            <person name="Chan A."/>
            <person name="Zhou S."/>
            <person name="Gentzbittel L."/>
            <person name="Childs K.L."/>
            <person name="Yandell M."/>
            <person name="Gundlach H."/>
            <person name="Mayer K.F."/>
            <person name="Schwartz D.C."/>
            <person name="Town C.D."/>
        </authorList>
    </citation>
    <scope>GENOME REANNOTATION</scope>
    <source>
        <strain evidence="3 4">cv. Jemalong A17</strain>
    </source>
</reference>
<organism evidence="2 4">
    <name type="scientific">Medicago truncatula</name>
    <name type="common">Barrel medic</name>
    <name type="synonym">Medicago tribuloides</name>
    <dbReference type="NCBI Taxonomy" id="3880"/>
    <lineage>
        <taxon>Eukaryota</taxon>
        <taxon>Viridiplantae</taxon>
        <taxon>Streptophyta</taxon>
        <taxon>Embryophyta</taxon>
        <taxon>Tracheophyta</taxon>
        <taxon>Spermatophyta</taxon>
        <taxon>Magnoliopsida</taxon>
        <taxon>eudicotyledons</taxon>
        <taxon>Gunneridae</taxon>
        <taxon>Pentapetalae</taxon>
        <taxon>rosids</taxon>
        <taxon>fabids</taxon>
        <taxon>Fabales</taxon>
        <taxon>Fabaceae</taxon>
        <taxon>Papilionoideae</taxon>
        <taxon>50 kb inversion clade</taxon>
        <taxon>NPAAA clade</taxon>
        <taxon>Hologalegina</taxon>
        <taxon>IRL clade</taxon>
        <taxon>Trifolieae</taxon>
        <taxon>Medicago</taxon>
    </lineage>
</organism>
<reference evidence="2 4" key="1">
    <citation type="journal article" date="2011" name="Nature">
        <title>The Medicago genome provides insight into the evolution of rhizobial symbioses.</title>
        <authorList>
            <person name="Young N.D."/>
            <person name="Debelle F."/>
            <person name="Oldroyd G.E."/>
            <person name="Geurts R."/>
            <person name="Cannon S.B."/>
            <person name="Udvardi M.K."/>
            <person name="Benedito V.A."/>
            <person name="Mayer K.F."/>
            <person name="Gouzy J."/>
            <person name="Schoof H."/>
            <person name="Van de Peer Y."/>
            <person name="Proost S."/>
            <person name="Cook D.R."/>
            <person name="Meyers B.C."/>
            <person name="Spannagl M."/>
            <person name="Cheung F."/>
            <person name="De Mita S."/>
            <person name="Krishnakumar V."/>
            <person name="Gundlach H."/>
            <person name="Zhou S."/>
            <person name="Mudge J."/>
            <person name="Bharti A.K."/>
            <person name="Murray J.D."/>
            <person name="Naoumkina M.A."/>
            <person name="Rosen B."/>
            <person name="Silverstein K.A."/>
            <person name="Tang H."/>
            <person name="Rombauts S."/>
            <person name="Zhao P.X."/>
            <person name="Zhou P."/>
            <person name="Barbe V."/>
            <person name="Bardou P."/>
            <person name="Bechner M."/>
            <person name="Bellec A."/>
            <person name="Berger A."/>
            <person name="Berges H."/>
            <person name="Bidwell S."/>
            <person name="Bisseling T."/>
            <person name="Choisne N."/>
            <person name="Couloux A."/>
            <person name="Denny R."/>
            <person name="Deshpande S."/>
            <person name="Dai X."/>
            <person name="Doyle J.J."/>
            <person name="Dudez A.M."/>
            <person name="Farmer A.D."/>
            <person name="Fouteau S."/>
            <person name="Franken C."/>
            <person name="Gibelin C."/>
            <person name="Gish J."/>
            <person name="Goldstein S."/>
            <person name="Gonzalez A.J."/>
            <person name="Green P.J."/>
            <person name="Hallab A."/>
            <person name="Hartog M."/>
            <person name="Hua A."/>
            <person name="Humphray S.J."/>
            <person name="Jeong D.H."/>
            <person name="Jing Y."/>
            <person name="Jocker A."/>
            <person name="Kenton S.M."/>
            <person name="Kim D.J."/>
            <person name="Klee K."/>
            <person name="Lai H."/>
            <person name="Lang C."/>
            <person name="Lin S."/>
            <person name="Macmil S.L."/>
            <person name="Magdelenat G."/>
            <person name="Matthews L."/>
            <person name="McCorrison J."/>
            <person name="Monaghan E.L."/>
            <person name="Mun J.H."/>
            <person name="Najar F.Z."/>
            <person name="Nicholson C."/>
            <person name="Noirot C."/>
            <person name="O'Bleness M."/>
            <person name="Paule C.R."/>
            <person name="Poulain J."/>
            <person name="Prion F."/>
            <person name="Qin B."/>
            <person name="Qu C."/>
            <person name="Retzel E.F."/>
            <person name="Riddle C."/>
            <person name="Sallet E."/>
            <person name="Samain S."/>
            <person name="Samson N."/>
            <person name="Sanders I."/>
            <person name="Saurat O."/>
            <person name="Scarpelli C."/>
            <person name="Schiex T."/>
            <person name="Segurens B."/>
            <person name="Severin A.J."/>
            <person name="Sherrier D.J."/>
            <person name="Shi R."/>
            <person name="Sims S."/>
            <person name="Singer S.R."/>
            <person name="Sinharoy S."/>
            <person name="Sterck L."/>
            <person name="Viollet A."/>
            <person name="Wang B.B."/>
            <person name="Wang K."/>
            <person name="Wang M."/>
            <person name="Wang X."/>
            <person name="Warfsmann J."/>
            <person name="Weissenbach J."/>
            <person name="White D.D."/>
            <person name="White J.D."/>
            <person name="Wiley G.B."/>
            <person name="Wincker P."/>
            <person name="Xing Y."/>
            <person name="Yang L."/>
            <person name="Yao Z."/>
            <person name="Ying F."/>
            <person name="Zhai J."/>
            <person name="Zhou L."/>
            <person name="Zuber A."/>
            <person name="Denarie J."/>
            <person name="Dixon R.A."/>
            <person name="May G.D."/>
            <person name="Schwartz D.C."/>
            <person name="Rogers J."/>
            <person name="Quetier F."/>
            <person name="Town C.D."/>
            <person name="Roe B.A."/>
        </authorList>
    </citation>
    <scope>NUCLEOTIDE SEQUENCE [LARGE SCALE GENOMIC DNA]</scope>
    <source>
        <strain evidence="2">A17</strain>
        <strain evidence="3 4">cv. Jemalong A17</strain>
    </source>
</reference>